<evidence type="ECO:0000259" key="2">
    <source>
        <dbReference type="PROSITE" id="PS50172"/>
    </source>
</evidence>
<dbReference type="PROSITE" id="PS50172">
    <property type="entry name" value="BRCT"/>
    <property type="match status" value="1"/>
</dbReference>
<evidence type="ECO:0000313" key="4">
    <source>
        <dbReference type="Proteomes" id="UP001498398"/>
    </source>
</evidence>
<feature type="compositionally biased region" description="Polar residues" evidence="1">
    <location>
        <begin position="204"/>
        <end position="216"/>
    </location>
</feature>
<sequence length="319" mass="36274">MLTHSAQDFFKADYFFCEGLGDDWLERLTAKGLIVHHPSWISNCVSNGFLMPISKYVLDDLFNPNGIYKDPIFDPKTRTRKDPKPLPACSPPSSSSFSRRGNQKHPFEQSSPVDPYPRKRPRVSYGTDYESITLVQDDENVDTEDEEDDSESLSFDENSPSSKQSMLADLQTKKSNTVFRTPPLSSSRPHSQSSRQRPIISSPMTRDSVNSKASSTRRSDERPCPSAALKHSILQDEEGEMNKPIPDVELKTKHKHKSYFEGKVIRFADPIPKPGSDKHSSSRYPGRGLDLETLDTKLKEAQWYTHFHQLAKLVLRCRL</sequence>
<feature type="compositionally biased region" description="Acidic residues" evidence="1">
    <location>
        <begin position="136"/>
        <end position="151"/>
    </location>
</feature>
<feature type="domain" description="BRCT" evidence="2">
    <location>
        <begin position="23"/>
        <end position="58"/>
    </location>
</feature>
<protein>
    <recommendedName>
        <fullName evidence="2">BRCT domain-containing protein</fullName>
    </recommendedName>
</protein>
<evidence type="ECO:0000256" key="1">
    <source>
        <dbReference type="SAM" id="MobiDB-lite"/>
    </source>
</evidence>
<evidence type="ECO:0000313" key="3">
    <source>
        <dbReference type="EMBL" id="KAK7437915.1"/>
    </source>
</evidence>
<dbReference type="Proteomes" id="UP001498398">
    <property type="component" value="Unassembled WGS sequence"/>
</dbReference>
<feature type="compositionally biased region" description="Low complexity" evidence="1">
    <location>
        <begin position="182"/>
        <end position="203"/>
    </location>
</feature>
<feature type="region of interest" description="Disordered" evidence="1">
    <location>
        <begin position="72"/>
        <end position="227"/>
    </location>
</feature>
<name>A0ABR1IRV3_9AGAR</name>
<reference evidence="3 4" key="1">
    <citation type="submission" date="2024-01" db="EMBL/GenBank/DDBJ databases">
        <title>A draft genome for the cacao thread blight pathogen Marasmiellus scandens.</title>
        <authorList>
            <person name="Baruah I.K."/>
            <person name="Leung J."/>
            <person name="Bukari Y."/>
            <person name="Amoako-Attah I."/>
            <person name="Meinhardt L.W."/>
            <person name="Bailey B.A."/>
            <person name="Cohen S.P."/>
        </authorList>
    </citation>
    <scope>NUCLEOTIDE SEQUENCE [LARGE SCALE GENOMIC DNA]</scope>
    <source>
        <strain evidence="3 4">GH-19</strain>
    </source>
</reference>
<dbReference type="InterPro" id="IPR001357">
    <property type="entry name" value="BRCT_dom"/>
</dbReference>
<dbReference type="EMBL" id="JBANRG010000082">
    <property type="protein sequence ID" value="KAK7437915.1"/>
    <property type="molecule type" value="Genomic_DNA"/>
</dbReference>
<accession>A0ABR1IRV3</accession>
<proteinExistence type="predicted"/>
<gene>
    <name evidence="3" type="ORF">VKT23_018350</name>
</gene>
<feature type="compositionally biased region" description="Basic and acidic residues" evidence="1">
    <location>
        <begin position="72"/>
        <end position="84"/>
    </location>
</feature>
<comment type="caution">
    <text evidence="3">The sequence shown here is derived from an EMBL/GenBank/DDBJ whole genome shotgun (WGS) entry which is preliminary data.</text>
</comment>
<organism evidence="3 4">
    <name type="scientific">Marasmiellus scandens</name>
    <dbReference type="NCBI Taxonomy" id="2682957"/>
    <lineage>
        <taxon>Eukaryota</taxon>
        <taxon>Fungi</taxon>
        <taxon>Dikarya</taxon>
        <taxon>Basidiomycota</taxon>
        <taxon>Agaricomycotina</taxon>
        <taxon>Agaricomycetes</taxon>
        <taxon>Agaricomycetidae</taxon>
        <taxon>Agaricales</taxon>
        <taxon>Marasmiineae</taxon>
        <taxon>Omphalotaceae</taxon>
        <taxon>Marasmiellus</taxon>
    </lineage>
</organism>
<keyword evidence="4" id="KW-1185">Reference proteome</keyword>